<accession>A0AAX3WUK4</accession>
<name>A0AAX3WUK4_9BACI</name>
<evidence type="ECO:0000313" key="2">
    <source>
        <dbReference type="EMBL" id="WHY51456.1"/>
    </source>
</evidence>
<evidence type="ECO:0000256" key="1">
    <source>
        <dbReference type="SAM" id="Phobius"/>
    </source>
</evidence>
<proteinExistence type="predicted"/>
<organism evidence="2 3">
    <name type="scientific">Lysinibacillus pakistanensis</name>
    <dbReference type="NCBI Taxonomy" id="759811"/>
    <lineage>
        <taxon>Bacteria</taxon>
        <taxon>Bacillati</taxon>
        <taxon>Bacillota</taxon>
        <taxon>Bacilli</taxon>
        <taxon>Bacillales</taxon>
        <taxon>Bacillaceae</taxon>
        <taxon>Lysinibacillus</taxon>
    </lineage>
</organism>
<keyword evidence="1" id="KW-0472">Membrane</keyword>
<keyword evidence="1" id="KW-1133">Transmembrane helix</keyword>
<dbReference type="AlphaFoldDB" id="A0AAX3WUK4"/>
<sequence>MKRLIIGILSLFPVPFLFHFYEYNSHLARQHADFLFPVFLVFIIVVGISSRNIKLPLFFGLNFIMTIISLISGYFFIVDDGGWFKPFGRDAAIIFVSIIYILGQLIIRVFSKHGHTNSQSNK</sequence>
<feature type="transmembrane region" description="Helical" evidence="1">
    <location>
        <begin position="57"/>
        <end position="77"/>
    </location>
</feature>
<protein>
    <recommendedName>
        <fullName evidence="4">DUF3397 family protein</fullName>
    </recommendedName>
</protein>
<dbReference type="EMBL" id="CP126101">
    <property type="protein sequence ID" value="WHY51456.1"/>
    <property type="molecule type" value="Genomic_DNA"/>
</dbReference>
<reference evidence="2" key="1">
    <citation type="submission" date="2023-05" db="EMBL/GenBank/DDBJ databases">
        <title>Comparative genomics of Bacillaceae isolates and their secondary metabolite potential.</title>
        <authorList>
            <person name="Song L."/>
            <person name="Nielsen L.J."/>
            <person name="Mohite O."/>
            <person name="Xu X."/>
            <person name="Weber T."/>
            <person name="Kovacs A.T."/>
        </authorList>
    </citation>
    <scope>NUCLEOTIDE SEQUENCE</scope>
    <source>
        <strain evidence="2">LY1</strain>
    </source>
</reference>
<feature type="transmembrane region" description="Helical" evidence="1">
    <location>
        <begin position="34"/>
        <end position="50"/>
    </location>
</feature>
<gene>
    <name evidence="2" type="ORF">QNH24_24885</name>
</gene>
<dbReference type="RefSeq" id="WP_283870025.1">
    <property type="nucleotide sequence ID" value="NZ_CP126101.1"/>
</dbReference>
<keyword evidence="1" id="KW-0812">Transmembrane</keyword>
<evidence type="ECO:0008006" key="4">
    <source>
        <dbReference type="Google" id="ProtNLM"/>
    </source>
</evidence>
<evidence type="ECO:0000313" key="3">
    <source>
        <dbReference type="Proteomes" id="UP001178322"/>
    </source>
</evidence>
<dbReference type="Proteomes" id="UP001178322">
    <property type="component" value="Chromosome"/>
</dbReference>
<feature type="transmembrane region" description="Helical" evidence="1">
    <location>
        <begin position="92"/>
        <end position="110"/>
    </location>
</feature>